<accession>A0A8H4ES21</accession>
<sequence>MSTIVYTKYFSLLPSEIWSLPNFIIYAVCNNIYEGSKFKAHRASSYSFLNYLRYNINDHQQWNKRTAMFTRYCNGLKLCSEDPDISDELKQRWKELIVL</sequence>
<dbReference type="EMBL" id="WTPW01000136">
    <property type="protein sequence ID" value="KAF0543517.1"/>
    <property type="molecule type" value="Genomic_DNA"/>
</dbReference>
<name>A0A8H4ES21_GIGMA</name>
<dbReference type="AlphaFoldDB" id="A0A8H4ES21"/>
<gene>
    <name evidence="1" type="ORF">F8M41_003889</name>
</gene>
<evidence type="ECO:0000313" key="1">
    <source>
        <dbReference type="EMBL" id="KAF0543517.1"/>
    </source>
</evidence>
<organism evidence="1 2">
    <name type="scientific">Gigaspora margarita</name>
    <dbReference type="NCBI Taxonomy" id="4874"/>
    <lineage>
        <taxon>Eukaryota</taxon>
        <taxon>Fungi</taxon>
        <taxon>Fungi incertae sedis</taxon>
        <taxon>Mucoromycota</taxon>
        <taxon>Glomeromycotina</taxon>
        <taxon>Glomeromycetes</taxon>
        <taxon>Diversisporales</taxon>
        <taxon>Gigasporaceae</taxon>
        <taxon>Gigaspora</taxon>
    </lineage>
</organism>
<comment type="caution">
    <text evidence="1">The sequence shown here is derived from an EMBL/GenBank/DDBJ whole genome shotgun (WGS) entry which is preliminary data.</text>
</comment>
<keyword evidence="2" id="KW-1185">Reference proteome</keyword>
<dbReference type="Proteomes" id="UP000439903">
    <property type="component" value="Unassembled WGS sequence"/>
</dbReference>
<proteinExistence type="predicted"/>
<dbReference type="OrthoDB" id="2370656at2759"/>
<protein>
    <submittedName>
        <fullName evidence="1">Uncharacterized protein</fullName>
    </submittedName>
</protein>
<evidence type="ECO:0000313" key="2">
    <source>
        <dbReference type="Proteomes" id="UP000439903"/>
    </source>
</evidence>
<reference evidence="1 2" key="1">
    <citation type="journal article" date="2019" name="Environ. Microbiol.">
        <title>At the nexus of three kingdoms: the genome of the mycorrhizal fungus Gigaspora margarita provides insights into plant, endobacterial and fungal interactions.</title>
        <authorList>
            <person name="Venice F."/>
            <person name="Ghignone S."/>
            <person name="Salvioli di Fossalunga A."/>
            <person name="Amselem J."/>
            <person name="Novero M."/>
            <person name="Xianan X."/>
            <person name="Sedzielewska Toro K."/>
            <person name="Morin E."/>
            <person name="Lipzen A."/>
            <person name="Grigoriev I.V."/>
            <person name="Henrissat B."/>
            <person name="Martin F.M."/>
            <person name="Bonfante P."/>
        </authorList>
    </citation>
    <scope>NUCLEOTIDE SEQUENCE [LARGE SCALE GENOMIC DNA]</scope>
    <source>
        <strain evidence="1 2">BEG34</strain>
    </source>
</reference>